<dbReference type="InterPro" id="IPR001638">
    <property type="entry name" value="Solute-binding_3/MltF_N"/>
</dbReference>
<proteinExistence type="predicted"/>
<reference evidence="3" key="1">
    <citation type="journal article" date="2020" name="Stud. Mycol.">
        <title>101 Dothideomycetes genomes: a test case for predicting lifestyles and emergence of pathogens.</title>
        <authorList>
            <person name="Haridas S."/>
            <person name="Albert R."/>
            <person name="Binder M."/>
            <person name="Bloem J."/>
            <person name="Labutti K."/>
            <person name="Salamov A."/>
            <person name="Andreopoulos B."/>
            <person name="Baker S."/>
            <person name="Barry K."/>
            <person name="Bills G."/>
            <person name="Bluhm B."/>
            <person name="Cannon C."/>
            <person name="Castanera R."/>
            <person name="Culley D."/>
            <person name="Daum C."/>
            <person name="Ezra D."/>
            <person name="Gonzalez J."/>
            <person name="Henrissat B."/>
            <person name="Kuo A."/>
            <person name="Liang C."/>
            <person name="Lipzen A."/>
            <person name="Lutzoni F."/>
            <person name="Magnuson J."/>
            <person name="Mondo S."/>
            <person name="Nolan M."/>
            <person name="Ohm R."/>
            <person name="Pangilinan J."/>
            <person name="Park H.-J."/>
            <person name="Ramirez L."/>
            <person name="Alfaro M."/>
            <person name="Sun H."/>
            <person name="Tritt A."/>
            <person name="Yoshinaga Y."/>
            <person name="Zwiers L.-H."/>
            <person name="Turgeon B."/>
            <person name="Goodwin S."/>
            <person name="Spatafora J."/>
            <person name="Crous P."/>
            <person name="Grigoriev I."/>
        </authorList>
    </citation>
    <scope>NUCLEOTIDE SEQUENCE</scope>
    <source>
        <strain evidence="3">CBS 279.74</strain>
    </source>
</reference>
<dbReference type="AlphaFoldDB" id="A0A6G1K4L7"/>
<keyword evidence="4" id="KW-1185">Reference proteome</keyword>
<name>A0A6G1K4L7_9PLEO</name>
<keyword evidence="1" id="KW-0732">Signal</keyword>
<gene>
    <name evidence="3" type="ORF">K504DRAFT_512347</name>
</gene>
<organism evidence="3 4">
    <name type="scientific">Pleomassaria siparia CBS 279.74</name>
    <dbReference type="NCBI Taxonomy" id="1314801"/>
    <lineage>
        <taxon>Eukaryota</taxon>
        <taxon>Fungi</taxon>
        <taxon>Dikarya</taxon>
        <taxon>Ascomycota</taxon>
        <taxon>Pezizomycotina</taxon>
        <taxon>Dothideomycetes</taxon>
        <taxon>Pleosporomycetidae</taxon>
        <taxon>Pleosporales</taxon>
        <taxon>Pleomassariaceae</taxon>
        <taxon>Pleomassaria</taxon>
    </lineage>
</organism>
<dbReference type="Gene3D" id="3.40.190.10">
    <property type="entry name" value="Periplasmic binding protein-like II"/>
    <property type="match status" value="2"/>
</dbReference>
<feature type="domain" description="Solute-binding protein family 3/N-terminal" evidence="2">
    <location>
        <begin position="23"/>
        <end position="249"/>
    </location>
</feature>
<dbReference type="Proteomes" id="UP000799428">
    <property type="component" value="Unassembled WGS sequence"/>
</dbReference>
<dbReference type="PANTHER" id="PTHR35936">
    <property type="entry name" value="MEMBRANE-BOUND LYTIC MUREIN TRANSGLYCOSYLASE F"/>
    <property type="match status" value="1"/>
</dbReference>
<dbReference type="EMBL" id="MU005774">
    <property type="protein sequence ID" value="KAF2707317.1"/>
    <property type="molecule type" value="Genomic_DNA"/>
</dbReference>
<evidence type="ECO:0000313" key="3">
    <source>
        <dbReference type="EMBL" id="KAF2707317.1"/>
    </source>
</evidence>
<dbReference type="SUPFAM" id="SSF53850">
    <property type="entry name" value="Periplasmic binding protein-like II"/>
    <property type="match status" value="1"/>
</dbReference>
<dbReference type="Pfam" id="PF00497">
    <property type="entry name" value="SBP_bac_3"/>
    <property type="match status" value="1"/>
</dbReference>
<accession>A0A6G1K4L7</accession>
<dbReference type="PANTHER" id="PTHR35936:SF19">
    <property type="entry name" value="AMINO-ACID-BINDING PROTEIN YXEM-RELATED"/>
    <property type="match status" value="1"/>
</dbReference>
<dbReference type="SMART" id="SM00062">
    <property type="entry name" value="PBPb"/>
    <property type="match status" value="1"/>
</dbReference>
<evidence type="ECO:0000256" key="1">
    <source>
        <dbReference type="ARBA" id="ARBA00022729"/>
    </source>
</evidence>
<evidence type="ECO:0000313" key="4">
    <source>
        <dbReference type="Proteomes" id="UP000799428"/>
    </source>
</evidence>
<sequence length="255" mass="27533">MKTRFIASNSSISVLDQILTRGYLRVGTTGDYKPFTYETNETYIGADIELAASLSTALSLTTPVQFIPTTWSTLATNLTTGSFDIAMGGISITLARAMKFYFSNAVSRAGKVGCIRCTDSAKFTSLATLDVETTTVVVNAGGTNEKFDRANLANANLLVVTDNTIVYEAVANGTADAMISDVVEVELQVRLSNGTLCMLGDAAGPWTFEQLGYMLPRDEVWRSFVNVWLAMEVGNGGLNATMAKWMAYDWTSVAK</sequence>
<dbReference type="OrthoDB" id="406464at2759"/>
<evidence type="ECO:0000259" key="2">
    <source>
        <dbReference type="SMART" id="SM00062"/>
    </source>
</evidence>
<protein>
    <submittedName>
        <fullName evidence="3">Periplasmic binding protein-like II</fullName>
    </submittedName>
</protein>